<name>A0AAV7KX68_PLEWA</name>
<dbReference type="PANTHER" id="PTHR19446">
    <property type="entry name" value="REVERSE TRANSCRIPTASES"/>
    <property type="match status" value="1"/>
</dbReference>
<dbReference type="AlphaFoldDB" id="A0AAV7KX68"/>
<proteinExistence type="predicted"/>
<reference evidence="1" key="1">
    <citation type="journal article" date="2022" name="bioRxiv">
        <title>Sequencing and chromosome-scale assembly of the giantPleurodeles waltlgenome.</title>
        <authorList>
            <person name="Brown T."/>
            <person name="Elewa A."/>
            <person name="Iarovenko S."/>
            <person name="Subramanian E."/>
            <person name="Araus A.J."/>
            <person name="Petzold A."/>
            <person name="Susuki M."/>
            <person name="Suzuki K.-i.T."/>
            <person name="Hayashi T."/>
            <person name="Toyoda A."/>
            <person name="Oliveira C."/>
            <person name="Osipova E."/>
            <person name="Leigh N.D."/>
            <person name="Simon A."/>
            <person name="Yun M.H."/>
        </authorList>
    </citation>
    <scope>NUCLEOTIDE SEQUENCE</scope>
    <source>
        <strain evidence="1">20211129_DDA</strain>
        <tissue evidence="1">Liver</tissue>
    </source>
</reference>
<keyword evidence="2" id="KW-1185">Reference proteome</keyword>
<evidence type="ECO:0008006" key="3">
    <source>
        <dbReference type="Google" id="ProtNLM"/>
    </source>
</evidence>
<protein>
    <recommendedName>
        <fullName evidence="3">Reverse transcriptase domain-containing protein</fullName>
    </recommendedName>
</protein>
<sequence length="386" mass="44152">METLVETPEAIAGVLAASMSKVYGSHILGDMYILSAFVGDLLMLVLAEEDLAVLDVEISDSEIAEAFAHMRKGWLPHRIFVCILRAAGAPFGGTLQRHKTGGMLPEDQRCALMVLIYKEGKPREECVPYHTISLNNVEAKVLAKVLADQLQWIVETLVKEDHSGFRPHRVEPSLMVDRRAMNPVRHLRYLYGEKRSQGLPTQTVEVLKTWWRAERLMGWKRQITLGTPLWDVEVLKKPRNNEGHKKWDLLGISVVGDLWMEGRLITFQELQVECKMLGSQYLRYLQMQHTSTGYGPRLEDLLDECPLEYRALLSHLPANAITLVYTVLLAHSLPNLTSRRDCWELDLGILEDDAWGEACRYLHDVTIREGFCLVQMKLFHTVYFTR</sequence>
<dbReference type="EMBL" id="JANPWB010000016">
    <property type="protein sequence ID" value="KAJ1082832.1"/>
    <property type="molecule type" value="Genomic_DNA"/>
</dbReference>
<organism evidence="1 2">
    <name type="scientific">Pleurodeles waltl</name>
    <name type="common">Iberian ribbed newt</name>
    <dbReference type="NCBI Taxonomy" id="8319"/>
    <lineage>
        <taxon>Eukaryota</taxon>
        <taxon>Metazoa</taxon>
        <taxon>Chordata</taxon>
        <taxon>Craniata</taxon>
        <taxon>Vertebrata</taxon>
        <taxon>Euteleostomi</taxon>
        <taxon>Amphibia</taxon>
        <taxon>Batrachia</taxon>
        <taxon>Caudata</taxon>
        <taxon>Salamandroidea</taxon>
        <taxon>Salamandridae</taxon>
        <taxon>Pleurodelinae</taxon>
        <taxon>Pleurodeles</taxon>
    </lineage>
</organism>
<dbReference type="Proteomes" id="UP001066276">
    <property type="component" value="Chromosome 12"/>
</dbReference>
<comment type="caution">
    <text evidence="1">The sequence shown here is derived from an EMBL/GenBank/DDBJ whole genome shotgun (WGS) entry which is preliminary data.</text>
</comment>
<evidence type="ECO:0000313" key="1">
    <source>
        <dbReference type="EMBL" id="KAJ1082832.1"/>
    </source>
</evidence>
<evidence type="ECO:0000313" key="2">
    <source>
        <dbReference type="Proteomes" id="UP001066276"/>
    </source>
</evidence>
<gene>
    <name evidence="1" type="ORF">NDU88_002997</name>
</gene>
<accession>A0AAV7KX68</accession>